<dbReference type="InterPro" id="IPR036872">
    <property type="entry name" value="CH_dom_sf"/>
</dbReference>
<name>A0AA40FKV3_9HYME</name>
<evidence type="ECO:0000256" key="6">
    <source>
        <dbReference type="ARBA" id="ARBA00023203"/>
    </source>
</evidence>
<dbReference type="FunFam" id="1.10.418.10:FF:000089">
    <property type="entry name" value="Spectrin beta chain"/>
    <property type="match status" value="1"/>
</dbReference>
<dbReference type="EMBL" id="JAHYIQ010000030">
    <property type="protein sequence ID" value="KAK1120689.1"/>
    <property type="molecule type" value="Genomic_DNA"/>
</dbReference>
<comment type="subcellular location">
    <subcellularLocation>
        <location evidence="1">Membrane</location>
    </subcellularLocation>
</comment>
<reference evidence="8" key="1">
    <citation type="submission" date="2021-10" db="EMBL/GenBank/DDBJ databases">
        <title>Melipona bicolor Genome sequencing and assembly.</title>
        <authorList>
            <person name="Araujo N.S."/>
            <person name="Arias M.C."/>
        </authorList>
    </citation>
    <scope>NUCLEOTIDE SEQUENCE</scope>
    <source>
        <strain evidence="8">USP_2M_L1-L4_2017</strain>
        <tissue evidence="8">Whole body</tissue>
    </source>
</reference>
<feature type="domain" description="Calponin-homology (CH)" evidence="7">
    <location>
        <begin position="1"/>
        <end position="93"/>
    </location>
</feature>
<dbReference type="InterPro" id="IPR052403">
    <property type="entry name" value="LINC-complex_assoc"/>
</dbReference>
<dbReference type="PANTHER" id="PTHR47535">
    <property type="entry name" value="MUSCLE-SPECIFIC PROTEIN 300 KDA, ISOFORM G"/>
    <property type="match status" value="1"/>
</dbReference>
<dbReference type="GO" id="GO:0005640">
    <property type="term" value="C:nuclear outer membrane"/>
    <property type="evidence" value="ECO:0007669"/>
    <property type="project" value="TreeGrafter"/>
</dbReference>
<dbReference type="GO" id="GO:0051015">
    <property type="term" value="F:actin filament binding"/>
    <property type="evidence" value="ECO:0007669"/>
    <property type="project" value="TreeGrafter"/>
</dbReference>
<evidence type="ECO:0000259" key="7">
    <source>
        <dbReference type="PROSITE" id="PS50021"/>
    </source>
</evidence>
<dbReference type="SMART" id="SM00033">
    <property type="entry name" value="CH"/>
    <property type="match status" value="2"/>
</dbReference>
<keyword evidence="5" id="KW-0472">Membrane</keyword>
<dbReference type="Gene3D" id="1.10.418.10">
    <property type="entry name" value="Calponin-like domain"/>
    <property type="match status" value="2"/>
</dbReference>
<dbReference type="InterPro" id="IPR047291">
    <property type="entry name" value="CH_SYNE1_rpt2"/>
</dbReference>
<dbReference type="Proteomes" id="UP001177670">
    <property type="component" value="Unassembled WGS sequence"/>
</dbReference>
<evidence type="ECO:0000256" key="5">
    <source>
        <dbReference type="ARBA" id="ARBA00023136"/>
    </source>
</evidence>
<dbReference type="PROSITE" id="PS50021">
    <property type="entry name" value="CH"/>
    <property type="match status" value="2"/>
</dbReference>
<dbReference type="GO" id="GO:0005737">
    <property type="term" value="C:cytoplasm"/>
    <property type="evidence" value="ECO:0007669"/>
    <property type="project" value="TreeGrafter"/>
</dbReference>
<keyword evidence="3" id="KW-0677">Repeat</keyword>
<dbReference type="AlphaFoldDB" id="A0AA40FKV3"/>
<protein>
    <recommendedName>
        <fullName evidence="7">Calponin-homology (CH) domain-containing protein</fullName>
    </recommendedName>
</protein>
<keyword evidence="6" id="KW-0009">Actin-binding</keyword>
<dbReference type="Pfam" id="PF25034">
    <property type="entry name" value="Spectrin_SYNE1"/>
    <property type="match status" value="1"/>
</dbReference>
<dbReference type="Pfam" id="PF00307">
    <property type="entry name" value="CH"/>
    <property type="match status" value="2"/>
</dbReference>
<dbReference type="GO" id="GO:0034993">
    <property type="term" value="C:meiotic nuclear membrane microtubule tethering complex"/>
    <property type="evidence" value="ECO:0007669"/>
    <property type="project" value="TreeGrafter"/>
</dbReference>
<keyword evidence="9" id="KW-1185">Reference proteome</keyword>
<dbReference type="InterPro" id="IPR057057">
    <property type="entry name" value="Spectrin_SYNE1"/>
</dbReference>
<dbReference type="InterPro" id="IPR001715">
    <property type="entry name" value="CH_dom"/>
</dbReference>
<dbReference type="GO" id="GO:0007097">
    <property type="term" value="P:nuclear migration"/>
    <property type="evidence" value="ECO:0007669"/>
    <property type="project" value="TreeGrafter"/>
</dbReference>
<keyword evidence="2" id="KW-0812">Transmembrane</keyword>
<comment type="caution">
    <text evidence="8">The sequence shown here is derived from an EMBL/GenBank/DDBJ whole genome shotgun (WGS) entry which is preliminary data.</text>
</comment>
<dbReference type="SUPFAM" id="SSF47576">
    <property type="entry name" value="Calponin-homology domain, CH-domain"/>
    <property type="match status" value="1"/>
</dbReference>
<dbReference type="FunFam" id="1.10.418.10:FF:000033">
    <property type="entry name" value="nesprin-1 isoform X1"/>
    <property type="match status" value="1"/>
</dbReference>
<dbReference type="CDD" id="cd21243">
    <property type="entry name" value="CH_SYNE1_rpt2"/>
    <property type="match status" value="1"/>
</dbReference>
<evidence type="ECO:0000256" key="3">
    <source>
        <dbReference type="ARBA" id="ARBA00022737"/>
    </source>
</evidence>
<evidence type="ECO:0000256" key="2">
    <source>
        <dbReference type="ARBA" id="ARBA00022692"/>
    </source>
</evidence>
<evidence type="ECO:0000256" key="4">
    <source>
        <dbReference type="ARBA" id="ARBA00022989"/>
    </source>
</evidence>
<dbReference type="InterPro" id="IPR001589">
    <property type="entry name" value="Actinin_actin-bd_CS"/>
</dbReference>
<accession>A0AA40FKV3</accession>
<feature type="domain" description="Calponin-homology (CH)" evidence="7">
    <location>
        <begin position="137"/>
        <end position="240"/>
    </location>
</feature>
<keyword evidence="4" id="KW-1133">Transmembrane helix</keyword>
<proteinExistence type="predicted"/>
<evidence type="ECO:0000313" key="9">
    <source>
        <dbReference type="Proteomes" id="UP001177670"/>
    </source>
</evidence>
<gene>
    <name evidence="8" type="ORF">K0M31_012292</name>
</gene>
<dbReference type="PANTHER" id="PTHR47535:SF1">
    <property type="entry name" value="NESPRIN-1"/>
    <property type="match status" value="1"/>
</dbReference>
<sequence>MTRSPPLRVEDLIEDLKDGTRLLALLEVLSGEKLPVERGRNLKRPHFLSNANTALQFLQSKKIKLVNINSSDLVDGRPPVVLGLIWTIILYFQIEENTRALEYLGHTWGSQSSLESLSTQGSATSERKRISSEKWKQGARKTLLQWVTNALPKDIQVRDFGESWRDGNAFLAIIDAIKTNLVNIAAMREATNRVRLATAFDVAESELGIARLLDPEDVDVPQPDEKSIMTYVAQFLHKYPEPGSAASDSFAAVQQEYDSFLSWLYERLKYLKQVGSSPFYDEYAALKAEIEPQRIVYNKLQRFVETPSMIGITRESWRHVQNLWKIMEKLMLRWLWLLDSYLPGELGVIGRWLHRAEDLLLSDDDIPEEMTDETANIISNKLEEHKKFFLDLPSMTERFQAARTSEAALKVHPQQLNEIAARLDSLPDRAAKRRIRLKFLEHKCCLIAFLFLVETKLKGWSVKYDTEESVHQMLEQYRNFVSRNRIFQEFQKAYLDMQQVVEDYKREGDVGE</sequence>
<evidence type="ECO:0000256" key="1">
    <source>
        <dbReference type="ARBA" id="ARBA00004370"/>
    </source>
</evidence>
<evidence type="ECO:0000313" key="8">
    <source>
        <dbReference type="EMBL" id="KAK1120689.1"/>
    </source>
</evidence>
<dbReference type="PROSITE" id="PS00020">
    <property type="entry name" value="ACTININ_2"/>
    <property type="match status" value="1"/>
</dbReference>
<organism evidence="8 9">
    <name type="scientific">Melipona bicolor</name>
    <dbReference type="NCBI Taxonomy" id="60889"/>
    <lineage>
        <taxon>Eukaryota</taxon>
        <taxon>Metazoa</taxon>
        <taxon>Ecdysozoa</taxon>
        <taxon>Arthropoda</taxon>
        <taxon>Hexapoda</taxon>
        <taxon>Insecta</taxon>
        <taxon>Pterygota</taxon>
        <taxon>Neoptera</taxon>
        <taxon>Endopterygota</taxon>
        <taxon>Hymenoptera</taxon>
        <taxon>Apocrita</taxon>
        <taxon>Aculeata</taxon>
        <taxon>Apoidea</taxon>
        <taxon>Anthophila</taxon>
        <taxon>Apidae</taxon>
        <taxon>Melipona</taxon>
    </lineage>
</organism>